<accession>A0A1R2ATA8</accession>
<feature type="domain" description="SANT" evidence="5">
    <location>
        <begin position="108"/>
        <end position="160"/>
    </location>
</feature>
<evidence type="ECO:0000313" key="7">
    <source>
        <dbReference type="EMBL" id="OMJ67695.1"/>
    </source>
</evidence>
<keyword evidence="8" id="KW-1185">Reference proteome</keyword>
<dbReference type="InterPro" id="IPR006447">
    <property type="entry name" value="Myb_dom_plants"/>
</dbReference>
<evidence type="ECO:0000256" key="1">
    <source>
        <dbReference type="ARBA" id="ARBA00023015"/>
    </source>
</evidence>
<dbReference type="InterPro" id="IPR001005">
    <property type="entry name" value="SANT/Myb"/>
</dbReference>
<name>A0A1R2ATA8_9CILI</name>
<dbReference type="GO" id="GO:0003677">
    <property type="term" value="F:DNA binding"/>
    <property type="evidence" value="ECO:0007669"/>
    <property type="project" value="UniProtKB-KW"/>
</dbReference>
<dbReference type="InterPro" id="IPR017884">
    <property type="entry name" value="SANT_dom"/>
</dbReference>
<evidence type="ECO:0000256" key="3">
    <source>
        <dbReference type="ARBA" id="ARBA00023163"/>
    </source>
</evidence>
<sequence>MDTSVDEILKENQDLICKIISEQNTLPYTPDVKKMKDLYSNILKLSAIADKLPDTPNLLFQHYIPLSSSDKARINYYERIQEANAGEYFHFIIEAAQKHKSSPPKKSRAECRWKPEEEEKFRTALQTYGEKDLKSIANYIGTRTKIQVRSHLQKFKLKQASSTPNNN</sequence>
<dbReference type="EMBL" id="MPUH01001452">
    <property type="protein sequence ID" value="OMJ67695.1"/>
    <property type="molecule type" value="Genomic_DNA"/>
</dbReference>
<evidence type="ECO:0000256" key="2">
    <source>
        <dbReference type="ARBA" id="ARBA00023125"/>
    </source>
</evidence>
<dbReference type="Gene3D" id="1.10.10.60">
    <property type="entry name" value="Homeodomain-like"/>
    <property type="match status" value="1"/>
</dbReference>
<dbReference type="InterPro" id="IPR009057">
    <property type="entry name" value="Homeodomain-like_sf"/>
</dbReference>
<keyword evidence="2" id="KW-0238">DNA-binding</keyword>
<evidence type="ECO:0000256" key="4">
    <source>
        <dbReference type="ARBA" id="ARBA00023242"/>
    </source>
</evidence>
<evidence type="ECO:0000313" key="8">
    <source>
        <dbReference type="Proteomes" id="UP000187209"/>
    </source>
</evidence>
<dbReference type="SUPFAM" id="SSF46689">
    <property type="entry name" value="Homeodomain-like"/>
    <property type="match status" value="1"/>
</dbReference>
<dbReference type="OrthoDB" id="5793at2759"/>
<dbReference type="Proteomes" id="UP000187209">
    <property type="component" value="Unassembled WGS sequence"/>
</dbReference>
<protein>
    <submittedName>
        <fullName evidence="7">Uncharacterized protein</fullName>
    </submittedName>
</protein>
<proteinExistence type="predicted"/>
<dbReference type="NCBIfam" id="TIGR01557">
    <property type="entry name" value="myb_SHAQKYF"/>
    <property type="match status" value="1"/>
</dbReference>
<evidence type="ECO:0000259" key="6">
    <source>
        <dbReference type="PROSITE" id="PS51294"/>
    </source>
</evidence>
<feature type="domain" description="HTH myb-type" evidence="6">
    <location>
        <begin position="105"/>
        <end position="160"/>
    </location>
</feature>
<dbReference type="InterPro" id="IPR017930">
    <property type="entry name" value="Myb_dom"/>
</dbReference>
<dbReference type="PROSITE" id="PS51294">
    <property type="entry name" value="HTH_MYB"/>
    <property type="match status" value="1"/>
</dbReference>
<evidence type="ECO:0000259" key="5">
    <source>
        <dbReference type="PROSITE" id="PS51293"/>
    </source>
</evidence>
<dbReference type="AlphaFoldDB" id="A0A1R2ATA8"/>
<organism evidence="7 8">
    <name type="scientific">Stentor coeruleus</name>
    <dbReference type="NCBI Taxonomy" id="5963"/>
    <lineage>
        <taxon>Eukaryota</taxon>
        <taxon>Sar</taxon>
        <taxon>Alveolata</taxon>
        <taxon>Ciliophora</taxon>
        <taxon>Postciliodesmatophora</taxon>
        <taxon>Heterotrichea</taxon>
        <taxon>Heterotrichida</taxon>
        <taxon>Stentoridae</taxon>
        <taxon>Stentor</taxon>
    </lineage>
</organism>
<dbReference type="Pfam" id="PF00249">
    <property type="entry name" value="Myb_DNA-binding"/>
    <property type="match status" value="1"/>
</dbReference>
<keyword evidence="3" id="KW-0804">Transcription</keyword>
<dbReference type="CDD" id="cd00167">
    <property type="entry name" value="SANT"/>
    <property type="match status" value="1"/>
</dbReference>
<dbReference type="PROSITE" id="PS51293">
    <property type="entry name" value="SANT"/>
    <property type="match status" value="1"/>
</dbReference>
<keyword evidence="4" id="KW-0539">Nucleus</keyword>
<dbReference type="SMART" id="SM00717">
    <property type="entry name" value="SANT"/>
    <property type="match status" value="1"/>
</dbReference>
<comment type="caution">
    <text evidence="7">The sequence shown here is derived from an EMBL/GenBank/DDBJ whole genome shotgun (WGS) entry which is preliminary data.</text>
</comment>
<reference evidence="7 8" key="1">
    <citation type="submission" date="2016-11" db="EMBL/GenBank/DDBJ databases">
        <title>The macronuclear genome of Stentor coeruleus: a giant cell with tiny introns.</title>
        <authorList>
            <person name="Slabodnick M."/>
            <person name="Ruby J.G."/>
            <person name="Reiff S.B."/>
            <person name="Swart E.C."/>
            <person name="Gosai S."/>
            <person name="Prabakaran S."/>
            <person name="Witkowska E."/>
            <person name="Larue G.E."/>
            <person name="Fisher S."/>
            <person name="Freeman R.M."/>
            <person name="Gunawardena J."/>
            <person name="Chu W."/>
            <person name="Stover N.A."/>
            <person name="Gregory B.D."/>
            <person name="Nowacki M."/>
            <person name="Derisi J."/>
            <person name="Roy S.W."/>
            <person name="Marshall W.F."/>
            <person name="Sood P."/>
        </authorList>
    </citation>
    <scope>NUCLEOTIDE SEQUENCE [LARGE SCALE GENOMIC DNA]</scope>
    <source>
        <strain evidence="7">WM001</strain>
    </source>
</reference>
<dbReference type="PANTHER" id="PTHR12802">
    <property type="entry name" value="SWI/SNF COMPLEX-RELATED"/>
    <property type="match status" value="1"/>
</dbReference>
<keyword evidence="1" id="KW-0805">Transcription regulation</keyword>
<gene>
    <name evidence="7" type="ORF">SteCoe_35072</name>
</gene>